<dbReference type="Pfam" id="PF04082">
    <property type="entry name" value="Fungal_trans"/>
    <property type="match status" value="1"/>
</dbReference>
<evidence type="ECO:0000256" key="7">
    <source>
        <dbReference type="SAM" id="MobiDB-lite"/>
    </source>
</evidence>
<organism evidence="9 10">
    <name type="scientific">Penicillium subrubescens</name>
    <dbReference type="NCBI Taxonomy" id="1316194"/>
    <lineage>
        <taxon>Eukaryota</taxon>
        <taxon>Fungi</taxon>
        <taxon>Dikarya</taxon>
        <taxon>Ascomycota</taxon>
        <taxon>Pezizomycotina</taxon>
        <taxon>Eurotiomycetes</taxon>
        <taxon>Eurotiomycetidae</taxon>
        <taxon>Eurotiales</taxon>
        <taxon>Aspergillaceae</taxon>
        <taxon>Penicillium</taxon>
    </lineage>
</organism>
<keyword evidence="3" id="KW-0805">Transcription regulation</keyword>
<accession>A0A1Q5TK49</accession>
<dbReference type="InterPro" id="IPR007219">
    <property type="entry name" value="XnlR_reg_dom"/>
</dbReference>
<evidence type="ECO:0000256" key="3">
    <source>
        <dbReference type="ARBA" id="ARBA00023015"/>
    </source>
</evidence>
<evidence type="ECO:0000256" key="2">
    <source>
        <dbReference type="ARBA" id="ARBA00022723"/>
    </source>
</evidence>
<reference evidence="9 10" key="1">
    <citation type="submission" date="2016-10" db="EMBL/GenBank/DDBJ databases">
        <title>Genome sequence of the ascomycete fungus Penicillium subrubescens.</title>
        <authorList>
            <person name="De Vries R.P."/>
            <person name="Peng M."/>
            <person name="Dilokpimol A."/>
            <person name="Hilden K."/>
            <person name="Makela M.R."/>
            <person name="Grigoriev I."/>
            <person name="Riley R."/>
            <person name="Granchi Z."/>
        </authorList>
    </citation>
    <scope>NUCLEOTIDE SEQUENCE [LARGE SCALE GENOMIC DNA]</scope>
    <source>
        <strain evidence="9 10">CBS 132785</strain>
    </source>
</reference>
<keyword evidence="10" id="KW-1185">Reference proteome</keyword>
<dbReference type="GO" id="GO:0003677">
    <property type="term" value="F:DNA binding"/>
    <property type="evidence" value="ECO:0007669"/>
    <property type="project" value="UniProtKB-KW"/>
</dbReference>
<dbReference type="PANTHER" id="PTHR47338">
    <property type="entry name" value="ZN(II)2CYS6 TRANSCRIPTION FACTOR (EUROFUNG)-RELATED"/>
    <property type="match status" value="1"/>
</dbReference>
<dbReference type="PANTHER" id="PTHR47338:SF5">
    <property type="entry name" value="ZN(II)2CYS6 TRANSCRIPTION FACTOR (EUROFUNG)"/>
    <property type="match status" value="1"/>
</dbReference>
<evidence type="ECO:0000256" key="4">
    <source>
        <dbReference type="ARBA" id="ARBA00023125"/>
    </source>
</evidence>
<dbReference type="CDD" id="cd00067">
    <property type="entry name" value="GAL4"/>
    <property type="match status" value="1"/>
</dbReference>
<keyword evidence="6" id="KW-0539">Nucleus</keyword>
<keyword evidence="2" id="KW-0479">Metal-binding</keyword>
<dbReference type="Proteomes" id="UP000186955">
    <property type="component" value="Unassembled WGS sequence"/>
</dbReference>
<name>A0A1Q5TK49_9EURO</name>
<sequence length="531" mass="59015">MNKSCVACAASKVRCDVDKKGSPCSRCLQKGWPCVRAGRKQRPRRSTKSDSIQSPQIGSENMPCQSQSPDLQSLNEPHDDLSFLASPSTDEPDFLSRLADLENFIDMSSWTCSAEDQTSTSGDPTPPQDHITALAYSHIAPEQVSCAGFLYPDNFRLPADYTLELERPETIPVLRLEIYARLFFSQFHPFFPLLHMPTFCLASSPSVLVRTICFIGAGFGSHSSSPSDARLIYGSLPSILAKCCLRSDGQSPIFEETQALVLLQFAIMANGGVAERAASRLLHPLLITTIRYAGFLKIHGECSKAARNARSWEAWIRKESEKRVLWGVYAVDCYQSILCGSKPLLSPTDTRASFPCDDSSWNACSASLWAQFPAQDPSSCFLSSVRGLLIGQVISASHVTTFGLNLLILAMHSLLLEAQTSILPVDLSALERGLQTWYGIWKQFRGHPANPYDKMARGVLISNSLSLYRLAVYFLRNGRPVLNERAYMEQSTNVGNPLIIKEQEYQYEMMQFVQQMLSEFQDGEHVATMMS</sequence>
<dbReference type="SUPFAM" id="SSF57701">
    <property type="entry name" value="Zn2/Cys6 DNA-binding domain"/>
    <property type="match status" value="1"/>
</dbReference>
<dbReference type="PROSITE" id="PS00463">
    <property type="entry name" value="ZN2_CY6_FUNGAL_1"/>
    <property type="match status" value="1"/>
</dbReference>
<evidence type="ECO:0000256" key="1">
    <source>
        <dbReference type="ARBA" id="ARBA00004123"/>
    </source>
</evidence>
<dbReference type="Pfam" id="PF00172">
    <property type="entry name" value="Zn_clus"/>
    <property type="match status" value="1"/>
</dbReference>
<evidence type="ECO:0000259" key="8">
    <source>
        <dbReference type="PROSITE" id="PS50048"/>
    </source>
</evidence>
<evidence type="ECO:0000313" key="10">
    <source>
        <dbReference type="Proteomes" id="UP000186955"/>
    </source>
</evidence>
<evidence type="ECO:0000256" key="6">
    <source>
        <dbReference type="ARBA" id="ARBA00023242"/>
    </source>
</evidence>
<protein>
    <submittedName>
        <fullName evidence="9">Zinc finger protein zas1</fullName>
    </submittedName>
</protein>
<feature type="region of interest" description="Disordered" evidence="7">
    <location>
        <begin position="38"/>
        <end position="88"/>
    </location>
</feature>
<keyword evidence="5" id="KW-0804">Transcription</keyword>
<dbReference type="STRING" id="1316194.A0A1Q5TK49"/>
<dbReference type="GO" id="GO:0000981">
    <property type="term" value="F:DNA-binding transcription factor activity, RNA polymerase II-specific"/>
    <property type="evidence" value="ECO:0007669"/>
    <property type="project" value="InterPro"/>
</dbReference>
<gene>
    <name evidence="9" type="ORF">PENSUB_7746</name>
</gene>
<feature type="compositionally biased region" description="Polar residues" evidence="7">
    <location>
        <begin position="49"/>
        <end position="75"/>
    </location>
</feature>
<dbReference type="GO" id="GO:0005634">
    <property type="term" value="C:nucleus"/>
    <property type="evidence" value="ECO:0007669"/>
    <property type="project" value="UniProtKB-SubCell"/>
</dbReference>
<dbReference type="EMBL" id="MNBE01000645">
    <property type="protein sequence ID" value="OKP00601.1"/>
    <property type="molecule type" value="Genomic_DNA"/>
</dbReference>
<dbReference type="GO" id="GO:0006351">
    <property type="term" value="P:DNA-templated transcription"/>
    <property type="evidence" value="ECO:0007669"/>
    <property type="project" value="InterPro"/>
</dbReference>
<evidence type="ECO:0000256" key="5">
    <source>
        <dbReference type="ARBA" id="ARBA00023163"/>
    </source>
</evidence>
<comment type="caution">
    <text evidence="9">The sequence shown here is derived from an EMBL/GenBank/DDBJ whole genome shotgun (WGS) entry which is preliminary data.</text>
</comment>
<dbReference type="GO" id="GO:0008270">
    <property type="term" value="F:zinc ion binding"/>
    <property type="evidence" value="ECO:0007669"/>
    <property type="project" value="InterPro"/>
</dbReference>
<keyword evidence="4" id="KW-0238">DNA-binding</keyword>
<dbReference type="InterPro" id="IPR050815">
    <property type="entry name" value="TF_fung"/>
</dbReference>
<dbReference type="InterPro" id="IPR001138">
    <property type="entry name" value="Zn2Cys6_DnaBD"/>
</dbReference>
<feature type="domain" description="Zn(2)-C6 fungal-type" evidence="8">
    <location>
        <begin position="4"/>
        <end position="36"/>
    </location>
</feature>
<evidence type="ECO:0000313" key="9">
    <source>
        <dbReference type="EMBL" id="OKP00601.1"/>
    </source>
</evidence>
<dbReference type="PROSITE" id="PS50048">
    <property type="entry name" value="ZN2_CY6_FUNGAL_2"/>
    <property type="match status" value="1"/>
</dbReference>
<comment type="subcellular location">
    <subcellularLocation>
        <location evidence="1">Nucleus</location>
    </subcellularLocation>
</comment>
<dbReference type="CDD" id="cd12148">
    <property type="entry name" value="fungal_TF_MHR"/>
    <property type="match status" value="1"/>
</dbReference>
<dbReference type="InterPro" id="IPR036864">
    <property type="entry name" value="Zn2-C6_fun-type_DNA-bd_sf"/>
</dbReference>
<dbReference type="AlphaFoldDB" id="A0A1Q5TK49"/>
<proteinExistence type="predicted"/>
<dbReference type="Gene3D" id="4.10.240.10">
    <property type="entry name" value="Zn(2)-C6 fungal-type DNA-binding domain"/>
    <property type="match status" value="1"/>
</dbReference>